<evidence type="ECO:0000259" key="1">
    <source>
        <dbReference type="Pfam" id="PF02541"/>
    </source>
</evidence>
<dbReference type="InterPro" id="IPR050273">
    <property type="entry name" value="GppA/Ppx_hydrolase"/>
</dbReference>
<dbReference type="CDD" id="cd24052">
    <property type="entry name" value="ASKHA_NBD_HpPPX-GppA-like"/>
    <property type="match status" value="1"/>
</dbReference>
<evidence type="ECO:0000259" key="2">
    <source>
        <dbReference type="Pfam" id="PF21697"/>
    </source>
</evidence>
<evidence type="ECO:0000313" key="3">
    <source>
        <dbReference type="EMBL" id="RIY03820.1"/>
    </source>
</evidence>
<name>A0A3A1WR00_9HYPH</name>
<accession>A0A3A1WR00</accession>
<feature type="domain" description="Exopolyphosphatase C-terminal" evidence="2">
    <location>
        <begin position="301"/>
        <end position="484"/>
    </location>
</feature>
<dbReference type="GO" id="GO:0016462">
    <property type="term" value="F:pyrophosphatase activity"/>
    <property type="evidence" value="ECO:0007669"/>
    <property type="project" value="TreeGrafter"/>
</dbReference>
<dbReference type="Gene3D" id="3.30.420.150">
    <property type="entry name" value="Exopolyphosphatase. Domain 2"/>
    <property type="match status" value="1"/>
</dbReference>
<evidence type="ECO:0000313" key="4">
    <source>
        <dbReference type="Proteomes" id="UP000265750"/>
    </source>
</evidence>
<dbReference type="EMBL" id="QYRN01000001">
    <property type="protein sequence ID" value="RIY03820.1"/>
    <property type="molecule type" value="Genomic_DNA"/>
</dbReference>
<comment type="caution">
    <text evidence="3">The sequence shown here is derived from an EMBL/GenBank/DDBJ whole genome shotgun (WGS) entry which is preliminary data.</text>
</comment>
<dbReference type="InterPro" id="IPR048951">
    <property type="entry name" value="Ppx_C"/>
</dbReference>
<gene>
    <name evidence="3" type="ORF">D3218_02030</name>
</gene>
<dbReference type="Gene3D" id="3.30.420.40">
    <property type="match status" value="1"/>
</dbReference>
<dbReference type="AlphaFoldDB" id="A0A3A1WR00"/>
<sequence length="489" mass="52784">MAVVDIGSNSVRLVVYEGNSRAPTMLFNEKVLSGLGRGLAASKRLDDKAVASAIGALTRFRALCDQFRVGEIHPIATAAAREAINGPDFVAAAEKAIGCPITILSGADEARYAAEGVVAGFHAPNGITGDLGGGSLEIVDVADGRIGNGVTMPLGGLRLQDLSSGDLLKAKQIADSHVAASGFAPIAAGRPFYAVGGTWRNLMKLHMEQTGYPIHVMHGYAVKAPELADFLTAVVKNDPEKLPGIAAISRNRRSLLAFGAVALQAVIQTLKPSEIVMSAYGVREGYLHERLSDEEKAKDPLLEAAHELSFLRSRSPRHNEELIDWSTRTFTALGIAEAVSEQRLRKAACLLTDIAWRAHPDYRGTQAFSLVLNAAFPAIDHAGRAYLSLANYYRYEGSFDPADVERMSNIVDPRMLNLARVLAALFRVTYLLTAAMPGVLERLRWAQDPRGGFTLVVPRDLGGLVGERPEARLQAFARVVERTLRLEVR</sequence>
<dbReference type="Gene3D" id="1.10.3210.10">
    <property type="entry name" value="Hypothetical protein af1432"/>
    <property type="match status" value="1"/>
</dbReference>
<organism evidence="3 4">
    <name type="scientific">Aureimonas flava</name>
    <dbReference type="NCBI Taxonomy" id="2320271"/>
    <lineage>
        <taxon>Bacteria</taxon>
        <taxon>Pseudomonadati</taxon>
        <taxon>Pseudomonadota</taxon>
        <taxon>Alphaproteobacteria</taxon>
        <taxon>Hyphomicrobiales</taxon>
        <taxon>Aurantimonadaceae</taxon>
        <taxon>Aureimonas</taxon>
    </lineage>
</organism>
<dbReference type="OrthoDB" id="3698573at2"/>
<dbReference type="PANTHER" id="PTHR30005">
    <property type="entry name" value="EXOPOLYPHOSPHATASE"/>
    <property type="match status" value="1"/>
</dbReference>
<reference evidence="4" key="1">
    <citation type="submission" date="2018-09" db="EMBL/GenBank/DDBJ databases">
        <authorList>
            <person name="Tuo L."/>
        </authorList>
    </citation>
    <scope>NUCLEOTIDE SEQUENCE [LARGE SCALE GENOMIC DNA]</scope>
    <source>
        <strain evidence="4">M2BS4Y-1</strain>
    </source>
</reference>
<dbReference type="SUPFAM" id="SSF53067">
    <property type="entry name" value="Actin-like ATPase domain"/>
    <property type="match status" value="2"/>
</dbReference>
<dbReference type="Pfam" id="PF21697">
    <property type="entry name" value="Ppx_C"/>
    <property type="match status" value="1"/>
</dbReference>
<proteinExistence type="predicted"/>
<dbReference type="InterPro" id="IPR003695">
    <property type="entry name" value="Ppx_GppA_N"/>
</dbReference>
<feature type="domain" description="Ppx/GppA phosphatase N-terminal" evidence="1">
    <location>
        <begin position="14"/>
        <end position="291"/>
    </location>
</feature>
<dbReference type="Pfam" id="PF02541">
    <property type="entry name" value="Ppx-GppA"/>
    <property type="match status" value="1"/>
</dbReference>
<dbReference type="Proteomes" id="UP000265750">
    <property type="component" value="Unassembled WGS sequence"/>
</dbReference>
<dbReference type="InterPro" id="IPR043129">
    <property type="entry name" value="ATPase_NBD"/>
</dbReference>
<dbReference type="SUPFAM" id="SSF109604">
    <property type="entry name" value="HD-domain/PDEase-like"/>
    <property type="match status" value="1"/>
</dbReference>
<protein>
    <submittedName>
        <fullName evidence="3">Ppx/GppA family phosphatase</fullName>
    </submittedName>
</protein>
<keyword evidence="4" id="KW-1185">Reference proteome</keyword>
<dbReference type="PANTHER" id="PTHR30005:SF0">
    <property type="entry name" value="RETROGRADE REGULATION PROTEIN 2"/>
    <property type="match status" value="1"/>
</dbReference>